<evidence type="ECO:0008006" key="5">
    <source>
        <dbReference type="Google" id="ProtNLM"/>
    </source>
</evidence>
<gene>
    <name evidence="3" type="ORF">P43SY_010108</name>
</gene>
<reference evidence="3" key="1">
    <citation type="submission" date="2021-12" db="EMBL/GenBank/DDBJ databases">
        <title>Prjna785345.</title>
        <authorList>
            <person name="Rujirawat T."/>
            <person name="Krajaejun T."/>
        </authorList>
    </citation>
    <scope>NUCLEOTIDE SEQUENCE</scope>
    <source>
        <strain evidence="3">Pi057C3</strain>
    </source>
</reference>
<accession>A0AAD5LA55</accession>
<organism evidence="3 4">
    <name type="scientific">Pythium insidiosum</name>
    <name type="common">Pythiosis disease agent</name>
    <dbReference type="NCBI Taxonomy" id="114742"/>
    <lineage>
        <taxon>Eukaryota</taxon>
        <taxon>Sar</taxon>
        <taxon>Stramenopiles</taxon>
        <taxon>Oomycota</taxon>
        <taxon>Peronosporomycetes</taxon>
        <taxon>Pythiales</taxon>
        <taxon>Pythiaceae</taxon>
        <taxon>Pythium</taxon>
    </lineage>
</organism>
<keyword evidence="4" id="KW-1185">Reference proteome</keyword>
<keyword evidence="2" id="KW-1133">Transmembrane helix</keyword>
<feature type="transmembrane region" description="Helical" evidence="2">
    <location>
        <begin position="27"/>
        <end position="49"/>
    </location>
</feature>
<evidence type="ECO:0000256" key="2">
    <source>
        <dbReference type="SAM" id="Phobius"/>
    </source>
</evidence>
<dbReference type="AlphaFoldDB" id="A0AAD5LA55"/>
<feature type="compositionally biased region" description="Basic and acidic residues" evidence="1">
    <location>
        <begin position="75"/>
        <end position="92"/>
    </location>
</feature>
<evidence type="ECO:0000313" key="3">
    <source>
        <dbReference type="EMBL" id="KAJ0394095.1"/>
    </source>
</evidence>
<proteinExistence type="predicted"/>
<keyword evidence="2" id="KW-0472">Membrane</keyword>
<evidence type="ECO:0000313" key="4">
    <source>
        <dbReference type="Proteomes" id="UP001209570"/>
    </source>
</evidence>
<keyword evidence="2" id="KW-0812">Transmembrane</keyword>
<dbReference type="Proteomes" id="UP001209570">
    <property type="component" value="Unassembled WGS sequence"/>
</dbReference>
<comment type="caution">
    <text evidence="3">The sequence shown here is derived from an EMBL/GenBank/DDBJ whole genome shotgun (WGS) entry which is preliminary data.</text>
</comment>
<evidence type="ECO:0000256" key="1">
    <source>
        <dbReference type="SAM" id="MobiDB-lite"/>
    </source>
</evidence>
<feature type="region of interest" description="Disordered" evidence="1">
    <location>
        <begin position="75"/>
        <end position="98"/>
    </location>
</feature>
<name>A0AAD5LA55_PYTIN</name>
<dbReference type="EMBL" id="JAKCXM010000435">
    <property type="protein sequence ID" value="KAJ0394095.1"/>
    <property type="molecule type" value="Genomic_DNA"/>
</dbReference>
<sequence length="98" mass="11584">MNPFIDGLAYQLFEVYHVGSEVLHIVVIRRLVTLAFLTMLPTLVAIMCLQDRRFFRTFKRIYQYVLRIDDPEETHGRRASKEAMELLRRREASTSPIL</sequence>
<protein>
    <recommendedName>
        <fullName evidence="5">Transmembrane protein</fullName>
    </recommendedName>
</protein>